<comment type="caution">
    <text evidence="2">The sequence shown here is derived from an EMBL/GenBank/DDBJ whole genome shotgun (WGS) entry which is preliminary data.</text>
</comment>
<evidence type="ECO:0000313" key="3">
    <source>
        <dbReference type="Proteomes" id="UP001049176"/>
    </source>
</evidence>
<dbReference type="AlphaFoldDB" id="A0A9P7S216"/>
<dbReference type="KEGG" id="more:E1B28_007535"/>
<evidence type="ECO:0000256" key="1">
    <source>
        <dbReference type="SAM" id="MobiDB-lite"/>
    </source>
</evidence>
<feature type="region of interest" description="Disordered" evidence="1">
    <location>
        <begin position="203"/>
        <end position="223"/>
    </location>
</feature>
<feature type="compositionally biased region" description="Polar residues" evidence="1">
    <location>
        <begin position="208"/>
        <end position="223"/>
    </location>
</feature>
<proteinExistence type="predicted"/>
<dbReference type="Proteomes" id="UP001049176">
    <property type="component" value="Chromosome 4"/>
</dbReference>
<keyword evidence="3" id="KW-1185">Reference proteome</keyword>
<evidence type="ECO:0000313" key="2">
    <source>
        <dbReference type="EMBL" id="KAG7093897.1"/>
    </source>
</evidence>
<sequence length="376" mass="41783">MKYVIPHVYRDELETIWKVDQRLPTLQSRRKWCEARRLDPQCIHRWYSRKRLTARRNRVDLPPDSDMYDLEVGTPPVPEPVVETETEAHLKPAKVSKWPESVLRRSRRIAMISSDPLSSPNSLSSGPFFPESSPFTSPRPEKIFRPEERLSSYFLAETSRIVPTPSCALSAVSTPRPSSPDLSGIPDAPLHCGLSLTSTHDHVMGPTSDLSVQPQPTPECTQGSSNADSDYICALCLKAEDPSTHCTWNDASQVQSLYSLYPSYFSSDPPSEPVLLLTRPLTPLKDIVPSIFHYSDISFDSQSSGPRDAEHPAYSYVLALAFPDVRFSPDGFHICSSPCTADSSCTYFNALCAMAKPFPPALESLDDVLATPVVDP</sequence>
<feature type="compositionally biased region" description="Low complexity" evidence="1">
    <location>
        <begin position="115"/>
        <end position="138"/>
    </location>
</feature>
<accession>A0A9P7S216</accession>
<dbReference type="OrthoDB" id="3257151at2759"/>
<dbReference type="EMBL" id="CM032184">
    <property type="protein sequence ID" value="KAG7093897.1"/>
    <property type="molecule type" value="Genomic_DNA"/>
</dbReference>
<protein>
    <submittedName>
        <fullName evidence="2">Uncharacterized protein</fullName>
    </submittedName>
</protein>
<feature type="region of interest" description="Disordered" evidence="1">
    <location>
        <begin position="115"/>
        <end position="141"/>
    </location>
</feature>
<reference evidence="2" key="1">
    <citation type="journal article" date="2021" name="Genome Biol. Evol.">
        <title>The assembled and annotated genome of the fairy-ring fungus Marasmius oreades.</title>
        <authorList>
            <person name="Hiltunen M."/>
            <person name="Ament-Velasquez S.L."/>
            <person name="Johannesson H."/>
        </authorList>
    </citation>
    <scope>NUCLEOTIDE SEQUENCE</scope>
    <source>
        <strain evidence="2">03SP1</strain>
    </source>
</reference>
<name>A0A9P7S216_9AGAR</name>
<dbReference type="GeneID" id="66076611"/>
<gene>
    <name evidence="2" type="ORF">E1B28_007535</name>
</gene>
<dbReference type="RefSeq" id="XP_043010367.1">
    <property type="nucleotide sequence ID" value="XM_043152281.1"/>
</dbReference>
<organism evidence="2 3">
    <name type="scientific">Marasmius oreades</name>
    <name type="common">fairy-ring Marasmius</name>
    <dbReference type="NCBI Taxonomy" id="181124"/>
    <lineage>
        <taxon>Eukaryota</taxon>
        <taxon>Fungi</taxon>
        <taxon>Dikarya</taxon>
        <taxon>Basidiomycota</taxon>
        <taxon>Agaricomycotina</taxon>
        <taxon>Agaricomycetes</taxon>
        <taxon>Agaricomycetidae</taxon>
        <taxon>Agaricales</taxon>
        <taxon>Marasmiineae</taxon>
        <taxon>Marasmiaceae</taxon>
        <taxon>Marasmius</taxon>
    </lineage>
</organism>